<reference evidence="1" key="1">
    <citation type="submission" date="2020-07" db="EMBL/GenBank/DDBJ databases">
        <title>Multicomponent nature underlies the extraordinary mechanical properties of spider dragline silk.</title>
        <authorList>
            <person name="Kono N."/>
            <person name="Nakamura H."/>
            <person name="Mori M."/>
            <person name="Yoshida Y."/>
            <person name="Ohtoshi R."/>
            <person name="Malay A.D."/>
            <person name="Moran D.A.P."/>
            <person name="Tomita M."/>
            <person name="Numata K."/>
            <person name="Arakawa K."/>
        </authorList>
    </citation>
    <scope>NUCLEOTIDE SEQUENCE</scope>
</reference>
<proteinExistence type="predicted"/>
<evidence type="ECO:0000313" key="2">
    <source>
        <dbReference type="Proteomes" id="UP000887116"/>
    </source>
</evidence>
<name>A0A8X6F114_TRICU</name>
<accession>A0A8X6F114</accession>
<keyword evidence="2" id="KW-1185">Reference proteome</keyword>
<dbReference type="Proteomes" id="UP000887116">
    <property type="component" value="Unassembled WGS sequence"/>
</dbReference>
<dbReference type="AlphaFoldDB" id="A0A8X6F114"/>
<dbReference type="OrthoDB" id="6429965at2759"/>
<gene>
    <name evidence="1" type="ORF">TNCT_617661</name>
</gene>
<evidence type="ECO:0000313" key="1">
    <source>
        <dbReference type="EMBL" id="GFQ67047.1"/>
    </source>
</evidence>
<organism evidence="1 2">
    <name type="scientific">Trichonephila clavata</name>
    <name type="common">Joro spider</name>
    <name type="synonym">Nephila clavata</name>
    <dbReference type="NCBI Taxonomy" id="2740835"/>
    <lineage>
        <taxon>Eukaryota</taxon>
        <taxon>Metazoa</taxon>
        <taxon>Ecdysozoa</taxon>
        <taxon>Arthropoda</taxon>
        <taxon>Chelicerata</taxon>
        <taxon>Arachnida</taxon>
        <taxon>Araneae</taxon>
        <taxon>Araneomorphae</taxon>
        <taxon>Entelegynae</taxon>
        <taxon>Araneoidea</taxon>
        <taxon>Nephilidae</taxon>
        <taxon>Trichonephila</taxon>
    </lineage>
</organism>
<protein>
    <submittedName>
        <fullName evidence="1">Uncharacterized protein</fullName>
    </submittedName>
</protein>
<sequence>MKNQEGSDPVNSISSSSTVQIPNTNMNVKLPLIVINTFYGDIEEFPSFWEHFQSFIDNDDSLLLVDTHVFLRGFLDDKAKRLV</sequence>
<dbReference type="EMBL" id="BMAO01020395">
    <property type="protein sequence ID" value="GFQ67047.1"/>
    <property type="molecule type" value="Genomic_DNA"/>
</dbReference>
<comment type="caution">
    <text evidence="1">The sequence shown here is derived from an EMBL/GenBank/DDBJ whole genome shotgun (WGS) entry which is preliminary data.</text>
</comment>